<organism evidence="2 3">
    <name type="scientific">Actinacidiphila acidipaludis</name>
    <dbReference type="NCBI Taxonomy" id="2873382"/>
    <lineage>
        <taxon>Bacteria</taxon>
        <taxon>Bacillati</taxon>
        <taxon>Actinomycetota</taxon>
        <taxon>Actinomycetes</taxon>
        <taxon>Kitasatosporales</taxon>
        <taxon>Streptomycetaceae</taxon>
        <taxon>Actinacidiphila</taxon>
    </lineage>
</organism>
<evidence type="ECO:0000313" key="2">
    <source>
        <dbReference type="EMBL" id="MBY8878305.1"/>
    </source>
</evidence>
<feature type="compositionally biased region" description="Basic and acidic residues" evidence="1">
    <location>
        <begin position="11"/>
        <end position="21"/>
    </location>
</feature>
<reference evidence="2 3" key="1">
    <citation type="submission" date="2021-08" db="EMBL/GenBank/DDBJ databases">
        <title>WGS of actinomycetes from Thailand.</title>
        <authorList>
            <person name="Thawai C."/>
        </authorList>
    </citation>
    <scope>NUCLEOTIDE SEQUENCE [LARGE SCALE GENOMIC DNA]</scope>
    <source>
        <strain evidence="2 3">PLK6-54</strain>
    </source>
</reference>
<sequence>MTADTGQPAVEEEHSGDRPPQEHGAGTADGVAALAAEARRLTDLAHPHAWQAWAAAEAAAERTGTVPDERTRAEITEHAALAAVDEPERSAALFHSAAEQFETAGDQGEAAACRARAACARATAATADQALRAADEQCVRLGTLFGLHRATRRQYLGALLLRCRILLRAAADPARKDEALAAAAAQAEDVITLGERHRGEPGVTGRLADATVLLGRLAAARHEGPRAAVLLARAAALHLEAGQPWCAVEPAAALAELCLRQGDAAGAARWARAALGHGDTVLEAPHRAHLHLLAAEALTRLGQDEDVVGHAREAARWADDAGEGAGPGAGARLRLGGALRRLGRAREAAGVLESVMPDLERAGDQGEYVQARWWLAECRLDLGEAREAAEQFLLAAGVAGGWEHPHDHAMLTNLAADALNRAGLHEESAGAYARAEDLWRAAGDRAPGPEERAQAALAVVRTLRARAWLELHEDRGGLPAARAYMTAALLGLRAELDRRDESGIRQESGVGDETEGAGQGAGTVDLFTALADTYRQTAEIVMREADTDDPRPAYREALELVRQAVGILTPLGPAGRDDRASDLLLAARLESALDRPGTARAAAEAAVAAYDGVQDSAAAACRKDASALLAGLPAGHPV</sequence>
<proteinExistence type="predicted"/>
<dbReference type="RefSeq" id="WP_222962444.1">
    <property type="nucleotide sequence ID" value="NZ_JAINZZ010000010.1"/>
</dbReference>
<dbReference type="InterPro" id="IPR011990">
    <property type="entry name" value="TPR-like_helical_dom_sf"/>
</dbReference>
<dbReference type="SUPFAM" id="SSF48452">
    <property type="entry name" value="TPR-like"/>
    <property type="match status" value="1"/>
</dbReference>
<evidence type="ECO:0000256" key="1">
    <source>
        <dbReference type="SAM" id="MobiDB-lite"/>
    </source>
</evidence>
<dbReference type="Proteomes" id="UP000778578">
    <property type="component" value="Unassembled WGS sequence"/>
</dbReference>
<comment type="caution">
    <text evidence="2">The sequence shown here is derived from an EMBL/GenBank/DDBJ whole genome shotgun (WGS) entry which is preliminary data.</text>
</comment>
<dbReference type="Gene3D" id="1.25.40.10">
    <property type="entry name" value="Tetratricopeptide repeat domain"/>
    <property type="match status" value="1"/>
</dbReference>
<feature type="region of interest" description="Disordered" evidence="1">
    <location>
        <begin position="1"/>
        <end position="31"/>
    </location>
</feature>
<evidence type="ECO:0008006" key="4">
    <source>
        <dbReference type="Google" id="ProtNLM"/>
    </source>
</evidence>
<gene>
    <name evidence="2" type="ORF">K7862_11770</name>
</gene>
<keyword evidence="3" id="KW-1185">Reference proteome</keyword>
<evidence type="ECO:0000313" key="3">
    <source>
        <dbReference type="Proteomes" id="UP000778578"/>
    </source>
</evidence>
<accession>A0ABS7Q569</accession>
<dbReference type="EMBL" id="JAINZZ010000010">
    <property type="protein sequence ID" value="MBY8878305.1"/>
    <property type="molecule type" value="Genomic_DNA"/>
</dbReference>
<name>A0ABS7Q569_9ACTN</name>
<protein>
    <recommendedName>
        <fullName evidence="4">Tetratricopeptide repeat protein</fullName>
    </recommendedName>
</protein>